<name>A0AA38WE65_9ASTR</name>
<proteinExistence type="predicted"/>
<dbReference type="EMBL" id="JARYMX010000006">
    <property type="protein sequence ID" value="KAJ9545076.1"/>
    <property type="molecule type" value="Genomic_DNA"/>
</dbReference>
<sequence length="180" mass="20977">MESIPILRLTTPKIEMKDEVQMNEEIYSWSLDIWKYLKHDQLPENKMEARKIRSKASRYTIFEDQLYRRSTSGLLLRCVVSQAQMNRVLQEMHDGECGNYTGAEALLTKSHDRDTTGVLYEKTQSDLAYHPRLCATIAVDPALLRPDEMIMILNLYLVNRFQDQDQETNEPVLQSTDPVH</sequence>
<dbReference type="Proteomes" id="UP001172457">
    <property type="component" value="Chromosome 6"/>
</dbReference>
<comment type="caution">
    <text evidence="1">The sequence shown here is derived from an EMBL/GenBank/DDBJ whole genome shotgun (WGS) entry which is preliminary data.</text>
</comment>
<organism evidence="1 2">
    <name type="scientific">Centaurea solstitialis</name>
    <name type="common">yellow star-thistle</name>
    <dbReference type="NCBI Taxonomy" id="347529"/>
    <lineage>
        <taxon>Eukaryota</taxon>
        <taxon>Viridiplantae</taxon>
        <taxon>Streptophyta</taxon>
        <taxon>Embryophyta</taxon>
        <taxon>Tracheophyta</taxon>
        <taxon>Spermatophyta</taxon>
        <taxon>Magnoliopsida</taxon>
        <taxon>eudicotyledons</taxon>
        <taxon>Gunneridae</taxon>
        <taxon>Pentapetalae</taxon>
        <taxon>asterids</taxon>
        <taxon>campanulids</taxon>
        <taxon>Asterales</taxon>
        <taxon>Asteraceae</taxon>
        <taxon>Carduoideae</taxon>
        <taxon>Cardueae</taxon>
        <taxon>Centaureinae</taxon>
        <taxon>Centaurea</taxon>
    </lineage>
</organism>
<evidence type="ECO:0000313" key="2">
    <source>
        <dbReference type="Proteomes" id="UP001172457"/>
    </source>
</evidence>
<reference evidence="1" key="1">
    <citation type="submission" date="2023-03" db="EMBL/GenBank/DDBJ databases">
        <title>Chromosome-scale reference genome and RAD-based genetic map of yellow starthistle (Centaurea solstitialis) reveal putative structural variation and QTLs associated with invader traits.</title>
        <authorList>
            <person name="Reatini B."/>
            <person name="Cang F.A."/>
            <person name="Jiang Q."/>
            <person name="Mckibben M.T.W."/>
            <person name="Barker M.S."/>
            <person name="Rieseberg L.H."/>
            <person name="Dlugosch K.M."/>
        </authorList>
    </citation>
    <scope>NUCLEOTIDE SEQUENCE</scope>
    <source>
        <strain evidence="1">CAN-66</strain>
        <tissue evidence="1">Leaf</tissue>
    </source>
</reference>
<dbReference type="Gene3D" id="1.10.340.70">
    <property type="match status" value="1"/>
</dbReference>
<gene>
    <name evidence="1" type="ORF">OSB04_024783</name>
</gene>
<dbReference type="AlphaFoldDB" id="A0AA38WE65"/>
<dbReference type="PANTHER" id="PTHR48475:SF2">
    <property type="entry name" value="RIBONUCLEASE H"/>
    <property type="match status" value="1"/>
</dbReference>
<keyword evidence="2" id="KW-1185">Reference proteome</keyword>
<dbReference type="PANTHER" id="PTHR48475">
    <property type="entry name" value="RIBONUCLEASE H"/>
    <property type="match status" value="1"/>
</dbReference>
<protein>
    <submittedName>
        <fullName evidence="1">Uncharacterized protein</fullName>
    </submittedName>
</protein>
<evidence type="ECO:0000313" key="1">
    <source>
        <dbReference type="EMBL" id="KAJ9545076.1"/>
    </source>
</evidence>
<accession>A0AA38WE65</accession>